<name>A0A811L9U2_9BILA</name>
<gene>
    <name evidence="9" type="ORF">BOKJ2_LOCUS11902</name>
</gene>
<evidence type="ECO:0000313" key="10">
    <source>
        <dbReference type="Proteomes" id="UP000614601"/>
    </source>
</evidence>
<dbReference type="Proteomes" id="UP000783686">
    <property type="component" value="Unassembled WGS sequence"/>
</dbReference>
<dbReference type="Gene3D" id="3.20.20.100">
    <property type="entry name" value="NADP-dependent oxidoreductase domain"/>
    <property type="match status" value="1"/>
</dbReference>
<dbReference type="InterPro" id="IPR036812">
    <property type="entry name" value="NAD(P)_OxRdtase_dom_sf"/>
</dbReference>
<dbReference type="UniPathway" id="UPA00142">
    <property type="reaction ID" value="UER00209"/>
</dbReference>
<dbReference type="EMBL" id="CAJFCW020000005">
    <property type="protein sequence ID" value="CAG9121735.1"/>
    <property type="molecule type" value="Genomic_DNA"/>
</dbReference>
<dbReference type="PANTHER" id="PTHR13295">
    <property type="entry name" value="GLUTAMATE CYSTEINE LIGASE REGULATORY SUBUNIT"/>
    <property type="match status" value="1"/>
</dbReference>
<dbReference type="OrthoDB" id="5596051at2759"/>
<reference evidence="9" key="1">
    <citation type="submission" date="2020-09" db="EMBL/GenBank/DDBJ databases">
        <authorList>
            <person name="Kikuchi T."/>
        </authorList>
    </citation>
    <scope>NUCLEOTIDE SEQUENCE</scope>
    <source>
        <strain evidence="9">SH1</strain>
    </source>
</reference>
<comment type="similarity">
    <text evidence="2">Belongs to the aldo/keto reductase family. Glutamate--cysteine ligase light chain subfamily.</text>
</comment>
<evidence type="ECO:0000256" key="6">
    <source>
        <dbReference type="ARBA" id="ARBA00031154"/>
    </source>
</evidence>
<evidence type="ECO:0000313" key="9">
    <source>
        <dbReference type="EMBL" id="CAD5226087.1"/>
    </source>
</evidence>
<evidence type="ECO:0000256" key="7">
    <source>
        <dbReference type="ARBA" id="ARBA00031732"/>
    </source>
</evidence>
<evidence type="ECO:0000256" key="8">
    <source>
        <dbReference type="ARBA" id="ARBA00032926"/>
    </source>
</evidence>
<evidence type="ECO:0000256" key="2">
    <source>
        <dbReference type="ARBA" id="ARBA00008612"/>
    </source>
</evidence>
<organism evidence="9 10">
    <name type="scientific">Bursaphelenchus okinawaensis</name>
    <dbReference type="NCBI Taxonomy" id="465554"/>
    <lineage>
        <taxon>Eukaryota</taxon>
        <taxon>Metazoa</taxon>
        <taxon>Ecdysozoa</taxon>
        <taxon>Nematoda</taxon>
        <taxon>Chromadorea</taxon>
        <taxon>Rhabditida</taxon>
        <taxon>Tylenchina</taxon>
        <taxon>Tylenchomorpha</taxon>
        <taxon>Aphelenchoidea</taxon>
        <taxon>Aphelenchoididae</taxon>
        <taxon>Bursaphelenchus</taxon>
    </lineage>
</organism>
<dbReference type="Proteomes" id="UP000614601">
    <property type="component" value="Unassembled WGS sequence"/>
</dbReference>
<dbReference type="GO" id="GO:0006750">
    <property type="term" value="P:glutathione biosynthetic process"/>
    <property type="evidence" value="ECO:0007669"/>
    <property type="project" value="UniProtKB-UniPathway"/>
</dbReference>
<keyword evidence="10" id="KW-1185">Reference proteome</keyword>
<dbReference type="PANTHER" id="PTHR13295:SF4">
    <property type="entry name" value="GLUTAMATE--CYSTEINE LIGASE REGULATORY SUBUNIT"/>
    <property type="match status" value="1"/>
</dbReference>
<evidence type="ECO:0000256" key="5">
    <source>
        <dbReference type="ARBA" id="ARBA00030406"/>
    </source>
</evidence>
<evidence type="ECO:0000256" key="4">
    <source>
        <dbReference type="ARBA" id="ARBA00022684"/>
    </source>
</evidence>
<dbReference type="InterPro" id="IPR032963">
    <property type="entry name" value="Gclm"/>
</dbReference>
<proteinExistence type="inferred from homology"/>
<comment type="caution">
    <text evidence="9">The sequence shown here is derived from an EMBL/GenBank/DDBJ whole genome shotgun (WGS) entry which is preliminary data.</text>
</comment>
<dbReference type="GO" id="GO:0035226">
    <property type="term" value="F:glutamate-cysteine ligase catalytic subunit binding"/>
    <property type="evidence" value="ECO:0007669"/>
    <property type="project" value="InterPro"/>
</dbReference>
<comment type="pathway">
    <text evidence="1">Sulfur metabolism; glutathione biosynthesis; glutathione from L-cysteine and L-glutamate: step 1/2.</text>
</comment>
<dbReference type="EMBL" id="CAJFDH010000005">
    <property type="protein sequence ID" value="CAD5226087.1"/>
    <property type="molecule type" value="Genomic_DNA"/>
</dbReference>
<evidence type="ECO:0000256" key="3">
    <source>
        <dbReference type="ARBA" id="ARBA00011532"/>
    </source>
</evidence>
<dbReference type="GO" id="GO:0030234">
    <property type="term" value="F:enzyme regulator activity"/>
    <property type="evidence" value="ECO:0007669"/>
    <property type="project" value="TreeGrafter"/>
</dbReference>
<accession>A0A811L9U2</accession>
<keyword evidence="4" id="KW-0317">Glutathione biosynthesis</keyword>
<evidence type="ECO:0000256" key="1">
    <source>
        <dbReference type="ARBA" id="ARBA00005006"/>
    </source>
</evidence>
<dbReference type="SUPFAM" id="SSF51430">
    <property type="entry name" value="NAD(P)-linked oxidoreductase"/>
    <property type="match status" value="1"/>
</dbReference>
<sequence length="283" mass="32471">MTNQNSIASNPAWQALIKRLEALKSFRIHTGNINNYVELKLKKFQNSAEELVACLDMQFADLKADIDVTDNNMLLLTNRAKQDTVYDRDDLKITLKVFLSEFDLQQLNDAVDGVITQLNTDNIEQLIVSFPASEDTTLDEHVELDKEWFDKVLKAWNKIDEELVQTNKVVSVGVADFELPALKALYEFAEHKPCVNHYNIEGCCVVPPELTEFAKKFDIQLLTHNDPNPFPLKDVFRTFCDLSETAPVCNVCFEPTWAARYTVWVRRRSLMASKGYIVQFVKE</sequence>
<dbReference type="GO" id="GO:0017109">
    <property type="term" value="C:glutamate-cysteine ligase complex"/>
    <property type="evidence" value="ECO:0007669"/>
    <property type="project" value="TreeGrafter"/>
</dbReference>
<comment type="subunit">
    <text evidence="3">Heterodimer of a catalytic heavy chain and a regulatory light chain.</text>
</comment>
<dbReference type="AlphaFoldDB" id="A0A811L9U2"/>
<protein>
    <recommendedName>
        <fullName evidence="7">GCS light chain</fullName>
    </recommendedName>
    <alternativeName>
        <fullName evidence="5">Gamma-ECS regulatory subunit</fullName>
    </alternativeName>
    <alternativeName>
        <fullName evidence="8">Gamma-glutamylcysteine synthetase regulatory subunit</fullName>
    </alternativeName>
    <alternativeName>
        <fullName evidence="6">Glutamate--cysteine ligase modifier subunit</fullName>
    </alternativeName>
</protein>